<protein>
    <recommendedName>
        <fullName evidence="4">DUF4190 domain-containing protein</fullName>
    </recommendedName>
</protein>
<organism evidence="2 3">
    <name type="scientific">Candidatus Coprenecus stercoravium</name>
    <dbReference type="NCBI Taxonomy" id="2840735"/>
    <lineage>
        <taxon>Bacteria</taxon>
        <taxon>Pseudomonadati</taxon>
        <taxon>Bacteroidota</taxon>
        <taxon>Bacteroidia</taxon>
        <taxon>Bacteroidales</taxon>
        <taxon>Rikenellaceae</taxon>
        <taxon>Rikenellaceae incertae sedis</taxon>
        <taxon>Candidatus Coprenecus</taxon>
    </lineage>
</organism>
<dbReference type="Proteomes" id="UP000824115">
    <property type="component" value="Unassembled WGS sequence"/>
</dbReference>
<feature type="transmembrane region" description="Helical" evidence="1">
    <location>
        <begin position="26"/>
        <end position="52"/>
    </location>
</feature>
<reference evidence="2" key="2">
    <citation type="submission" date="2021-04" db="EMBL/GenBank/DDBJ databases">
        <authorList>
            <person name="Gilroy R."/>
        </authorList>
    </citation>
    <scope>NUCLEOTIDE SEQUENCE</scope>
    <source>
        <strain evidence="2">Gambia16-554</strain>
    </source>
</reference>
<comment type="caution">
    <text evidence="2">The sequence shown here is derived from an EMBL/GenBank/DDBJ whole genome shotgun (WGS) entry which is preliminary data.</text>
</comment>
<accession>A0A9D2GST6</accession>
<dbReference type="EMBL" id="DXAW01000125">
    <property type="protein sequence ID" value="HIZ86319.1"/>
    <property type="molecule type" value="Genomic_DNA"/>
</dbReference>
<dbReference type="AlphaFoldDB" id="A0A9D2GST6"/>
<sequence>MEVYDNNYRRPVYIERQTNGLGTAGFVLSLITFIFGWVPVFGWIIWALGLVFSFIGMFSRPRGLAIAGFIISLIDIIFILFLFAIIAAALGLAGASTALYTML</sequence>
<reference evidence="2" key="1">
    <citation type="journal article" date="2021" name="PeerJ">
        <title>Extensive microbial diversity within the chicken gut microbiome revealed by metagenomics and culture.</title>
        <authorList>
            <person name="Gilroy R."/>
            <person name="Ravi A."/>
            <person name="Getino M."/>
            <person name="Pursley I."/>
            <person name="Horton D.L."/>
            <person name="Alikhan N.F."/>
            <person name="Baker D."/>
            <person name="Gharbi K."/>
            <person name="Hall N."/>
            <person name="Watson M."/>
            <person name="Adriaenssens E.M."/>
            <person name="Foster-Nyarko E."/>
            <person name="Jarju S."/>
            <person name="Secka A."/>
            <person name="Antonio M."/>
            <person name="Oren A."/>
            <person name="Chaudhuri R.R."/>
            <person name="La Ragione R."/>
            <person name="Hildebrand F."/>
            <person name="Pallen M.J."/>
        </authorList>
    </citation>
    <scope>NUCLEOTIDE SEQUENCE</scope>
    <source>
        <strain evidence="2">Gambia16-554</strain>
    </source>
</reference>
<gene>
    <name evidence="2" type="ORF">IAC04_07500</name>
</gene>
<proteinExistence type="predicted"/>
<keyword evidence="1" id="KW-0812">Transmembrane</keyword>
<feature type="transmembrane region" description="Helical" evidence="1">
    <location>
        <begin position="64"/>
        <end position="93"/>
    </location>
</feature>
<evidence type="ECO:0000313" key="2">
    <source>
        <dbReference type="EMBL" id="HIZ86319.1"/>
    </source>
</evidence>
<evidence type="ECO:0000256" key="1">
    <source>
        <dbReference type="SAM" id="Phobius"/>
    </source>
</evidence>
<evidence type="ECO:0008006" key="4">
    <source>
        <dbReference type="Google" id="ProtNLM"/>
    </source>
</evidence>
<name>A0A9D2GST6_9BACT</name>
<evidence type="ECO:0000313" key="3">
    <source>
        <dbReference type="Proteomes" id="UP000824115"/>
    </source>
</evidence>
<keyword evidence="1" id="KW-1133">Transmembrane helix</keyword>
<keyword evidence="1" id="KW-0472">Membrane</keyword>